<keyword evidence="2" id="KW-0472">Membrane</keyword>
<keyword evidence="2" id="KW-0812">Transmembrane</keyword>
<organism evidence="3 4">
    <name type="scientific">Microbacterium ginsengisoli</name>
    <dbReference type="NCBI Taxonomy" id="400772"/>
    <lineage>
        <taxon>Bacteria</taxon>
        <taxon>Bacillati</taxon>
        <taxon>Actinomycetota</taxon>
        <taxon>Actinomycetes</taxon>
        <taxon>Micrococcales</taxon>
        <taxon>Microbacteriaceae</taxon>
        <taxon>Microbacterium</taxon>
    </lineage>
</organism>
<dbReference type="Proteomes" id="UP000033451">
    <property type="component" value="Unassembled WGS sequence"/>
</dbReference>
<dbReference type="PATRIC" id="fig|400772.4.peg.1178"/>
<feature type="transmembrane region" description="Helical" evidence="2">
    <location>
        <begin position="434"/>
        <end position="465"/>
    </location>
</feature>
<dbReference type="RefSeq" id="WP_045247109.1">
    <property type="nucleotide sequence ID" value="NZ_JYIY01000069.1"/>
</dbReference>
<feature type="transmembrane region" description="Helical" evidence="2">
    <location>
        <begin position="205"/>
        <end position="226"/>
    </location>
</feature>
<reference evidence="3 4" key="1">
    <citation type="submission" date="2015-02" db="EMBL/GenBank/DDBJ databases">
        <title>Draft genome sequences of ten Microbacterium spp. with emphasis on heavy metal contaminated environments.</title>
        <authorList>
            <person name="Corretto E."/>
        </authorList>
    </citation>
    <scope>NUCLEOTIDE SEQUENCE [LARGE SCALE GENOMIC DNA]</scope>
    <source>
        <strain evidence="3 4">DSM 18659</strain>
    </source>
</reference>
<keyword evidence="4" id="KW-1185">Reference proteome</keyword>
<dbReference type="OrthoDB" id="2183194at2"/>
<evidence type="ECO:0000256" key="1">
    <source>
        <dbReference type="SAM" id="Coils"/>
    </source>
</evidence>
<feature type="coiled-coil region" evidence="1">
    <location>
        <begin position="117"/>
        <end position="151"/>
    </location>
</feature>
<feature type="transmembrane region" description="Helical" evidence="2">
    <location>
        <begin position="181"/>
        <end position="199"/>
    </location>
</feature>
<evidence type="ECO:0000256" key="2">
    <source>
        <dbReference type="SAM" id="Phobius"/>
    </source>
</evidence>
<proteinExistence type="predicted"/>
<keyword evidence="1" id="KW-0175">Coiled coil</keyword>
<dbReference type="AlphaFoldDB" id="A0A0F0LV79"/>
<feature type="coiled-coil region" evidence="1">
    <location>
        <begin position="777"/>
        <end position="804"/>
    </location>
</feature>
<comment type="caution">
    <text evidence="3">The sequence shown here is derived from an EMBL/GenBank/DDBJ whole genome shotgun (WGS) entry which is preliminary data.</text>
</comment>
<dbReference type="EMBL" id="JYIY01000069">
    <property type="protein sequence ID" value="KJL37043.1"/>
    <property type="molecule type" value="Genomic_DNA"/>
</dbReference>
<accession>A0A0F0LV79</accession>
<evidence type="ECO:0000313" key="4">
    <source>
        <dbReference type="Proteomes" id="UP000033451"/>
    </source>
</evidence>
<feature type="transmembrane region" description="Helical" evidence="2">
    <location>
        <begin position="394"/>
        <end position="422"/>
    </location>
</feature>
<evidence type="ECO:0000313" key="3">
    <source>
        <dbReference type="EMBL" id="KJL37043.1"/>
    </source>
</evidence>
<gene>
    <name evidence="3" type="primary">smc_1</name>
    <name evidence="3" type="ORF">RR49_01155</name>
</gene>
<keyword evidence="2" id="KW-1133">Transmembrane helix</keyword>
<dbReference type="STRING" id="400772.RR49_01155"/>
<name>A0A0F0LV79_9MICO</name>
<feature type="transmembrane region" description="Helical" evidence="2">
    <location>
        <begin position="364"/>
        <end position="382"/>
    </location>
</feature>
<sequence length="933" mass="95632">MSVDSGPTTVGSIVGRLRIDRDEWVAQLAATKKDIHDIESANPDIRVGATTGEAVAKLAAVDRQTQRLSKTTDGVTAAEARLTAAMKAADAAFARAALAQTRLNEVRDRGVTTGSRLMSAEIALTEALRRLDAANEKATAAEAALAAAQQAAAAAALEEAAAQDDVERSTVKANEANRTNVTRVGAIATAVALLVPLLAPVGAVAIGIAGALLGMGSAGMLALFGIRKEMQDGTAVGTMYRAGLTELLGMFDTLSRTAAVNMLGSFRSVVSQLQADMPALNTQVAQFSGILGRTGAAAVGGTIAALRILNPLFLTAGVYVQSLAEGFQRWATGSGIEKFTGYALSMLPTVTDVLGRLASMVMHILEALAPLGTIGMAVLSGISDVISNIPVDVLSALIVSVTWGAIAFKAWGFIAPMLAAVAESMAYATNSMNLLNGAITIGTGPIGWVVAGLSALAGVLAVVIASNNGATAAMQNYTAAVEADSGAIGRNVKAAAAKALQDAGTLDAAKRLGISLQDVTAAALGQQDAVNRVNKALSQYSGSSAATGHVVGQQADDVENLRKSIGGQTDAINATISAYQNLQAALVDTTATSNAQAAADTAAAAALGISVTAIQAARASQKDMKSSTEDATAQMYLQSDAAGLLKQQLDLLNGKAISAADAQNRFDSSLANMGQHIDKTGKDVKRATTSLEGMSAAAVANRGELISSVQAAQNAAQAYRDNGASSDDARQKLVDMKKAIIEHAVELGEDRKQVEAFVNSIFQIPESVPQTKIEVDTEAANAQIAALKKNLDQLSRNVDIAVTLHGAENLSNVQGLVKFANGGTPRGLAAGGGGSVVGRGTAGSDSAGLYRLANGEEVTSNIFGQADRNRALLKQINAGYTPQMQTLQAAPAATRASETHVHINVTGVNQEDPRVLGMIIGDRVTRALAAVPK</sequence>
<protein>
    <submittedName>
        <fullName evidence="3">Chromosome partition protein Smc</fullName>
    </submittedName>
</protein>